<protein>
    <submittedName>
        <fullName evidence="2">RimJ/RimL family protein N-acetyltransferase</fullName>
    </submittedName>
</protein>
<dbReference type="Pfam" id="PF13302">
    <property type="entry name" value="Acetyltransf_3"/>
    <property type="match status" value="1"/>
</dbReference>
<dbReference type="EMBL" id="JAOQNS010000008">
    <property type="protein sequence ID" value="MCW2308610.1"/>
    <property type="molecule type" value="Genomic_DNA"/>
</dbReference>
<dbReference type="InterPro" id="IPR000182">
    <property type="entry name" value="GNAT_dom"/>
</dbReference>
<dbReference type="PANTHER" id="PTHR43792:SF1">
    <property type="entry name" value="N-ACETYLTRANSFERASE DOMAIN-CONTAINING PROTEIN"/>
    <property type="match status" value="1"/>
</dbReference>
<organism evidence="2 3">
    <name type="scientific">Rhodobium gokarnense</name>
    <dbReference type="NCBI Taxonomy" id="364296"/>
    <lineage>
        <taxon>Bacteria</taxon>
        <taxon>Pseudomonadati</taxon>
        <taxon>Pseudomonadota</taxon>
        <taxon>Alphaproteobacteria</taxon>
        <taxon>Hyphomicrobiales</taxon>
        <taxon>Rhodobiaceae</taxon>
        <taxon>Rhodobium</taxon>
    </lineage>
</organism>
<dbReference type="RefSeq" id="WP_264602224.1">
    <property type="nucleotide sequence ID" value="NZ_JAOQNS010000008.1"/>
</dbReference>
<reference evidence="3" key="1">
    <citation type="submission" date="2023-07" db="EMBL/GenBank/DDBJ databases">
        <title>Genome sequencing of Purple Non-Sulfur Bacteria from various extreme environments.</title>
        <authorList>
            <person name="Mayer M."/>
        </authorList>
    </citation>
    <scope>NUCLEOTIDE SEQUENCE [LARGE SCALE GENOMIC DNA]</scope>
    <source>
        <strain evidence="3">DSM 17935</strain>
    </source>
</reference>
<feature type="domain" description="N-acetyltransferase" evidence="1">
    <location>
        <begin position="1"/>
        <end position="167"/>
    </location>
</feature>
<gene>
    <name evidence="2" type="ORF">M2319_002956</name>
</gene>
<name>A0ABT3HDX0_9HYPH</name>
<sequence>MTIPELSTERLRFRQWRNEDLAPFAAFYADPAASRFIGGPSNREAVWRRIASYVGHWTLRGYGLWALEDKATGRFAGYCGLWYPDGWPEPEIGWGLMKEFQGRGLITEAALRVREYAYGVLGWTTAASCIADENGPSRRVAARLGAHPERNIIILGNVATLYRHPAPEQSGQS</sequence>
<dbReference type="PANTHER" id="PTHR43792">
    <property type="entry name" value="GNAT FAMILY, PUTATIVE (AFU_ORTHOLOGUE AFUA_3G00765)-RELATED-RELATED"/>
    <property type="match status" value="1"/>
</dbReference>
<accession>A0ABT3HDX0</accession>
<keyword evidence="3" id="KW-1185">Reference proteome</keyword>
<dbReference type="PROSITE" id="PS51186">
    <property type="entry name" value="GNAT"/>
    <property type="match status" value="1"/>
</dbReference>
<proteinExistence type="predicted"/>
<comment type="caution">
    <text evidence="2">The sequence shown here is derived from an EMBL/GenBank/DDBJ whole genome shotgun (WGS) entry which is preliminary data.</text>
</comment>
<dbReference type="SUPFAM" id="SSF55729">
    <property type="entry name" value="Acyl-CoA N-acyltransferases (Nat)"/>
    <property type="match status" value="1"/>
</dbReference>
<evidence type="ECO:0000313" key="2">
    <source>
        <dbReference type="EMBL" id="MCW2308610.1"/>
    </source>
</evidence>
<dbReference type="Gene3D" id="3.40.630.30">
    <property type="match status" value="1"/>
</dbReference>
<dbReference type="InterPro" id="IPR051531">
    <property type="entry name" value="N-acetyltransferase"/>
</dbReference>
<dbReference type="Proteomes" id="UP001209755">
    <property type="component" value="Unassembled WGS sequence"/>
</dbReference>
<evidence type="ECO:0000313" key="3">
    <source>
        <dbReference type="Proteomes" id="UP001209755"/>
    </source>
</evidence>
<dbReference type="InterPro" id="IPR016181">
    <property type="entry name" value="Acyl_CoA_acyltransferase"/>
</dbReference>
<evidence type="ECO:0000259" key="1">
    <source>
        <dbReference type="PROSITE" id="PS51186"/>
    </source>
</evidence>